<evidence type="ECO:0000313" key="3">
    <source>
        <dbReference type="Proteomes" id="UP000271889"/>
    </source>
</evidence>
<gene>
    <name evidence="2" type="ORF">CGOC_LOCUS6816</name>
</gene>
<dbReference type="Proteomes" id="UP000271889">
    <property type="component" value="Unassembled WGS sequence"/>
</dbReference>
<dbReference type="OrthoDB" id="442503at2759"/>
<dbReference type="EMBL" id="UYRV01022763">
    <property type="protein sequence ID" value="VDK72254.1"/>
    <property type="molecule type" value="Genomic_DNA"/>
</dbReference>
<feature type="region of interest" description="Disordered" evidence="1">
    <location>
        <begin position="1"/>
        <end position="60"/>
    </location>
</feature>
<dbReference type="AlphaFoldDB" id="A0A3P6U2A8"/>
<evidence type="ECO:0000313" key="2">
    <source>
        <dbReference type="EMBL" id="VDK72254.1"/>
    </source>
</evidence>
<protein>
    <submittedName>
        <fullName evidence="2">Uncharacterized protein</fullName>
    </submittedName>
</protein>
<evidence type="ECO:0000256" key="1">
    <source>
        <dbReference type="SAM" id="MobiDB-lite"/>
    </source>
</evidence>
<proteinExistence type="predicted"/>
<sequence length="109" mass="12498">MFSHHYKAAQPRFKREEESKSKKKLGKSFDDDDEEWQLTMGGSVTESPTDEEKSDSDMKKENATSYKWIEIIHTEEAHPTLLLSTAEAVEGLALKIPSDALHRFEKVDE</sequence>
<accession>A0A3P6U2A8</accession>
<reference evidence="2 3" key="1">
    <citation type="submission" date="2018-11" db="EMBL/GenBank/DDBJ databases">
        <authorList>
            <consortium name="Pathogen Informatics"/>
        </authorList>
    </citation>
    <scope>NUCLEOTIDE SEQUENCE [LARGE SCALE GENOMIC DNA]</scope>
</reference>
<keyword evidence="3" id="KW-1185">Reference proteome</keyword>
<name>A0A3P6U2A8_CYLGO</name>
<organism evidence="2 3">
    <name type="scientific">Cylicostephanus goldi</name>
    <name type="common">Nematode worm</name>
    <dbReference type="NCBI Taxonomy" id="71465"/>
    <lineage>
        <taxon>Eukaryota</taxon>
        <taxon>Metazoa</taxon>
        <taxon>Ecdysozoa</taxon>
        <taxon>Nematoda</taxon>
        <taxon>Chromadorea</taxon>
        <taxon>Rhabditida</taxon>
        <taxon>Rhabditina</taxon>
        <taxon>Rhabditomorpha</taxon>
        <taxon>Strongyloidea</taxon>
        <taxon>Strongylidae</taxon>
        <taxon>Cylicostephanus</taxon>
    </lineage>
</organism>